<dbReference type="Gene3D" id="1.20.120.1220">
    <property type="match status" value="1"/>
</dbReference>
<dbReference type="PATRIC" id="fig|1618761.3.peg.95"/>
<dbReference type="PANTHER" id="PTHR30487:SF0">
    <property type="entry name" value="PREPILIN LEADER PEPTIDASE_N-METHYLTRANSFERASE-RELATED"/>
    <property type="match status" value="1"/>
</dbReference>
<feature type="transmembrane region" description="Helical" evidence="7">
    <location>
        <begin position="207"/>
        <end position="225"/>
    </location>
</feature>
<gene>
    <name evidence="10" type="ORF">UR64_C0002G0028</name>
</gene>
<evidence type="ECO:0000256" key="2">
    <source>
        <dbReference type="ARBA" id="ARBA00005801"/>
    </source>
</evidence>
<dbReference type="AlphaFoldDB" id="A0A0G0EHQ3"/>
<dbReference type="PANTHER" id="PTHR30487">
    <property type="entry name" value="TYPE 4 PREPILIN-LIKE PROTEINS LEADER PEPTIDE-PROCESSING ENZYME"/>
    <property type="match status" value="1"/>
</dbReference>
<dbReference type="Pfam" id="PF01478">
    <property type="entry name" value="Peptidase_A24"/>
    <property type="match status" value="1"/>
</dbReference>
<feature type="domain" description="Prepilin peptidase A24 N-terminal" evidence="9">
    <location>
        <begin position="52"/>
        <end position="135"/>
    </location>
</feature>
<dbReference type="Pfam" id="PF06750">
    <property type="entry name" value="A24_N_bact"/>
    <property type="match status" value="1"/>
</dbReference>
<feature type="transmembrane region" description="Helical" evidence="7">
    <location>
        <begin position="237"/>
        <end position="264"/>
    </location>
</feature>
<evidence type="ECO:0000259" key="8">
    <source>
        <dbReference type="Pfam" id="PF01478"/>
    </source>
</evidence>
<feature type="transmembrane region" description="Helical" evidence="7">
    <location>
        <begin position="284"/>
        <end position="309"/>
    </location>
</feature>
<comment type="similarity">
    <text evidence="2">Belongs to the peptidase A24 family.</text>
</comment>
<dbReference type="GO" id="GO:0005886">
    <property type="term" value="C:plasma membrane"/>
    <property type="evidence" value="ECO:0007669"/>
    <property type="project" value="UniProtKB-SubCell"/>
</dbReference>
<sequence>MLSLVNKLLQFQKTNPHTGLVFCWYRCLPIPKFTGGCYTICMDILIFVFIFLLGTIIGSFLNVVIFRFNTGKAITKGRSICMTCSRTLRWYELIPVLSYLFQLGKCRRCAEKISHQYPIVEFVTGLIFVLIAYHFIPALFFAPFLYLFLVTFYVFIFSILIVISVYDIRHKVIPDKLVVIFIITSFLSLFINHFGIGPLFILPSIPFVIAGPVLALPFAFLWLVSKGKWMGLGDAKLMLGIGWMLGLSIGLASIILAFWIGAIVSLSIMFFTLKKISMKTEIPFAPFLIIGALIAFLFSLNIFSLASLFQF</sequence>
<organism evidence="10 11">
    <name type="scientific">Candidatus Nomurabacteria bacterium GW2011_GWE1_35_16</name>
    <dbReference type="NCBI Taxonomy" id="1618761"/>
    <lineage>
        <taxon>Bacteria</taxon>
        <taxon>Candidatus Nomuraibacteriota</taxon>
    </lineage>
</organism>
<protein>
    <submittedName>
        <fullName evidence="10">Type 4 prepilin-like protein leader peptide-processing enzyme</fullName>
    </submittedName>
</protein>
<feature type="transmembrane region" description="Helical" evidence="7">
    <location>
        <begin position="117"/>
        <end position="136"/>
    </location>
</feature>
<name>A0A0G0EHQ3_9BACT</name>
<evidence type="ECO:0000256" key="5">
    <source>
        <dbReference type="ARBA" id="ARBA00022989"/>
    </source>
</evidence>
<evidence type="ECO:0000256" key="6">
    <source>
        <dbReference type="ARBA" id="ARBA00023136"/>
    </source>
</evidence>
<comment type="caution">
    <text evidence="10">The sequence shown here is derived from an EMBL/GenBank/DDBJ whole genome shotgun (WGS) entry which is preliminary data.</text>
</comment>
<dbReference type="InterPro" id="IPR010627">
    <property type="entry name" value="Prepilin_pept_A24_N"/>
</dbReference>
<keyword evidence="6 7" id="KW-0472">Membrane</keyword>
<evidence type="ECO:0000259" key="9">
    <source>
        <dbReference type="Pfam" id="PF06750"/>
    </source>
</evidence>
<evidence type="ECO:0000256" key="4">
    <source>
        <dbReference type="ARBA" id="ARBA00022692"/>
    </source>
</evidence>
<dbReference type="InterPro" id="IPR050882">
    <property type="entry name" value="Prepilin_peptidase/N-MTase"/>
</dbReference>
<comment type="subcellular location">
    <subcellularLocation>
        <location evidence="1">Cell membrane</location>
        <topology evidence="1">Multi-pass membrane protein</topology>
    </subcellularLocation>
</comment>
<dbReference type="GO" id="GO:0004190">
    <property type="term" value="F:aspartic-type endopeptidase activity"/>
    <property type="evidence" value="ECO:0007669"/>
    <property type="project" value="InterPro"/>
</dbReference>
<keyword evidence="3" id="KW-1003">Cell membrane</keyword>
<evidence type="ECO:0000313" key="10">
    <source>
        <dbReference type="EMBL" id="KKP66812.1"/>
    </source>
</evidence>
<feature type="transmembrane region" description="Helical" evidence="7">
    <location>
        <begin position="142"/>
        <end position="166"/>
    </location>
</feature>
<accession>A0A0G0EHQ3</accession>
<evidence type="ECO:0000313" key="11">
    <source>
        <dbReference type="Proteomes" id="UP000034952"/>
    </source>
</evidence>
<feature type="transmembrane region" description="Helical" evidence="7">
    <location>
        <begin position="44"/>
        <end position="68"/>
    </location>
</feature>
<evidence type="ECO:0000256" key="1">
    <source>
        <dbReference type="ARBA" id="ARBA00004651"/>
    </source>
</evidence>
<feature type="domain" description="Prepilin type IV endopeptidase peptidase" evidence="8">
    <location>
        <begin position="155"/>
        <end position="265"/>
    </location>
</feature>
<reference evidence="10 11" key="1">
    <citation type="journal article" date="2015" name="Nature">
        <title>rRNA introns, odd ribosomes, and small enigmatic genomes across a large radiation of phyla.</title>
        <authorList>
            <person name="Brown C.T."/>
            <person name="Hug L.A."/>
            <person name="Thomas B.C."/>
            <person name="Sharon I."/>
            <person name="Castelle C.J."/>
            <person name="Singh A."/>
            <person name="Wilkins M.J."/>
            <person name="Williams K.H."/>
            <person name="Banfield J.F."/>
        </authorList>
    </citation>
    <scope>NUCLEOTIDE SEQUENCE [LARGE SCALE GENOMIC DNA]</scope>
</reference>
<dbReference type="EMBL" id="LBPY01000002">
    <property type="protein sequence ID" value="KKP66812.1"/>
    <property type="molecule type" value="Genomic_DNA"/>
</dbReference>
<keyword evidence="4 7" id="KW-0812">Transmembrane</keyword>
<evidence type="ECO:0000256" key="3">
    <source>
        <dbReference type="ARBA" id="ARBA00022475"/>
    </source>
</evidence>
<keyword evidence="5 7" id="KW-1133">Transmembrane helix</keyword>
<dbReference type="GO" id="GO:0006465">
    <property type="term" value="P:signal peptide processing"/>
    <property type="evidence" value="ECO:0007669"/>
    <property type="project" value="TreeGrafter"/>
</dbReference>
<evidence type="ECO:0000256" key="7">
    <source>
        <dbReference type="SAM" id="Phobius"/>
    </source>
</evidence>
<proteinExistence type="inferred from homology"/>
<feature type="transmembrane region" description="Helical" evidence="7">
    <location>
        <begin position="178"/>
        <end position="201"/>
    </location>
</feature>
<dbReference type="Proteomes" id="UP000034952">
    <property type="component" value="Unassembled WGS sequence"/>
</dbReference>
<dbReference type="InterPro" id="IPR000045">
    <property type="entry name" value="Prepilin_IV_endopep_pep"/>
</dbReference>